<keyword evidence="5" id="KW-0443">Lipid metabolism</keyword>
<dbReference type="Proteomes" id="UP000265515">
    <property type="component" value="Unassembled WGS sequence"/>
</dbReference>
<feature type="compositionally biased region" description="Gly residues" evidence="7">
    <location>
        <begin position="52"/>
        <end position="61"/>
    </location>
</feature>
<organism evidence="9 10">
    <name type="scientific">Chara braunii</name>
    <name type="common">Braun's stonewort</name>
    <dbReference type="NCBI Taxonomy" id="69332"/>
    <lineage>
        <taxon>Eukaryota</taxon>
        <taxon>Viridiplantae</taxon>
        <taxon>Streptophyta</taxon>
        <taxon>Charophyceae</taxon>
        <taxon>Charales</taxon>
        <taxon>Characeae</taxon>
        <taxon>Chara</taxon>
    </lineage>
</organism>
<feature type="compositionally biased region" description="Acidic residues" evidence="7">
    <location>
        <begin position="480"/>
        <end position="508"/>
    </location>
</feature>
<feature type="compositionally biased region" description="Polar residues" evidence="7">
    <location>
        <begin position="74"/>
        <end position="94"/>
    </location>
</feature>
<evidence type="ECO:0000256" key="4">
    <source>
        <dbReference type="ARBA" id="ARBA00022989"/>
    </source>
</evidence>
<dbReference type="OrthoDB" id="3990054at2759"/>
<feature type="transmembrane region" description="Helical" evidence="8">
    <location>
        <begin position="113"/>
        <end position="139"/>
    </location>
</feature>
<evidence type="ECO:0000256" key="3">
    <source>
        <dbReference type="ARBA" id="ARBA00022824"/>
    </source>
</evidence>
<reference evidence="9 10" key="1">
    <citation type="journal article" date="2018" name="Cell">
        <title>The Chara Genome: Secondary Complexity and Implications for Plant Terrestrialization.</title>
        <authorList>
            <person name="Nishiyama T."/>
            <person name="Sakayama H."/>
            <person name="Vries J.D."/>
            <person name="Buschmann H."/>
            <person name="Saint-Marcoux D."/>
            <person name="Ullrich K.K."/>
            <person name="Haas F.B."/>
            <person name="Vanderstraeten L."/>
            <person name="Becker D."/>
            <person name="Lang D."/>
            <person name="Vosolsobe S."/>
            <person name="Rombauts S."/>
            <person name="Wilhelmsson P.K.I."/>
            <person name="Janitza P."/>
            <person name="Kern R."/>
            <person name="Heyl A."/>
            <person name="Rumpler F."/>
            <person name="Villalobos L.I.A.C."/>
            <person name="Clay J.M."/>
            <person name="Skokan R."/>
            <person name="Toyoda A."/>
            <person name="Suzuki Y."/>
            <person name="Kagoshima H."/>
            <person name="Schijlen E."/>
            <person name="Tajeshwar N."/>
            <person name="Catarino B."/>
            <person name="Hetherington A.J."/>
            <person name="Saltykova A."/>
            <person name="Bonnot C."/>
            <person name="Breuninger H."/>
            <person name="Symeonidi A."/>
            <person name="Radhakrishnan G.V."/>
            <person name="Van Nieuwerburgh F."/>
            <person name="Deforce D."/>
            <person name="Chang C."/>
            <person name="Karol K.G."/>
            <person name="Hedrich R."/>
            <person name="Ulvskov P."/>
            <person name="Glockner G."/>
            <person name="Delwiche C.F."/>
            <person name="Petrasek J."/>
            <person name="Van de Peer Y."/>
            <person name="Friml J."/>
            <person name="Beilby M."/>
            <person name="Dolan L."/>
            <person name="Kohara Y."/>
            <person name="Sugano S."/>
            <person name="Fujiyama A."/>
            <person name="Delaux P.-M."/>
            <person name="Quint M."/>
            <person name="TheiBen G."/>
            <person name="Hagemann M."/>
            <person name="Harholt J."/>
            <person name="Dunand C."/>
            <person name="Zachgo S."/>
            <person name="Langdale J."/>
            <person name="Maumus F."/>
            <person name="Straeten D.V.D."/>
            <person name="Gould S.B."/>
            <person name="Rensing S.A."/>
        </authorList>
    </citation>
    <scope>NUCLEOTIDE SEQUENCE [LARGE SCALE GENOMIC DNA]</scope>
    <source>
        <strain evidence="9 10">S276</strain>
    </source>
</reference>
<keyword evidence="2 8" id="KW-0812">Transmembrane</keyword>
<feature type="region of interest" description="Disordered" evidence="7">
    <location>
        <begin position="1"/>
        <end position="96"/>
    </location>
</feature>
<dbReference type="CDD" id="cd23995">
    <property type="entry name" value="Seipin_BSCL2_like"/>
    <property type="match status" value="1"/>
</dbReference>
<protein>
    <recommendedName>
        <fullName evidence="11">Seipin</fullName>
    </recommendedName>
</protein>
<feature type="compositionally biased region" description="Low complexity" evidence="7">
    <location>
        <begin position="37"/>
        <end position="51"/>
    </location>
</feature>
<evidence type="ECO:0000313" key="10">
    <source>
        <dbReference type="Proteomes" id="UP000265515"/>
    </source>
</evidence>
<dbReference type="PANTHER" id="PTHR21212">
    <property type="entry name" value="BERNARDINELLI-SEIP CONGENITAL LIPODYSTROPHY 2 HOMOLOG BSCL2 PROTEIN"/>
    <property type="match status" value="1"/>
</dbReference>
<evidence type="ECO:0000256" key="5">
    <source>
        <dbReference type="ARBA" id="ARBA00023098"/>
    </source>
</evidence>
<dbReference type="GO" id="GO:0005789">
    <property type="term" value="C:endoplasmic reticulum membrane"/>
    <property type="evidence" value="ECO:0007669"/>
    <property type="project" value="UniProtKB-SubCell"/>
</dbReference>
<evidence type="ECO:0008006" key="11">
    <source>
        <dbReference type="Google" id="ProtNLM"/>
    </source>
</evidence>
<feature type="compositionally biased region" description="Basic and acidic residues" evidence="7">
    <location>
        <begin position="451"/>
        <end position="479"/>
    </location>
</feature>
<feature type="compositionally biased region" description="Low complexity" evidence="7">
    <location>
        <begin position="62"/>
        <end position="73"/>
    </location>
</feature>
<keyword evidence="6 8" id="KW-0472">Membrane</keyword>
<dbReference type="PANTHER" id="PTHR21212:SF0">
    <property type="entry name" value="SEIPIN"/>
    <property type="match status" value="1"/>
</dbReference>
<feature type="region of interest" description="Disordered" evidence="7">
    <location>
        <begin position="439"/>
        <end position="751"/>
    </location>
</feature>
<dbReference type="STRING" id="69332.A0A388K9Y5"/>
<dbReference type="InterPro" id="IPR009617">
    <property type="entry name" value="Seipin"/>
</dbReference>
<dbReference type="Pfam" id="PF06775">
    <property type="entry name" value="Seipin"/>
    <property type="match status" value="1"/>
</dbReference>
<feature type="compositionally biased region" description="Polar residues" evidence="7">
    <location>
        <begin position="522"/>
        <end position="534"/>
    </location>
</feature>
<feature type="compositionally biased region" description="Acidic residues" evidence="7">
    <location>
        <begin position="7"/>
        <end position="16"/>
    </location>
</feature>
<name>A0A388K9Y5_CHABU</name>
<feature type="region of interest" description="Disordered" evidence="7">
    <location>
        <begin position="363"/>
        <end position="421"/>
    </location>
</feature>
<feature type="compositionally biased region" description="Basic and acidic residues" evidence="7">
    <location>
        <begin position="554"/>
        <end position="569"/>
    </location>
</feature>
<dbReference type="GO" id="GO:0140042">
    <property type="term" value="P:lipid droplet formation"/>
    <property type="evidence" value="ECO:0007669"/>
    <property type="project" value="UniProtKB-ARBA"/>
</dbReference>
<keyword evidence="10" id="KW-1185">Reference proteome</keyword>
<sequence>MAHGSETSEDLPELEDERGNRAPGNYWELGGRDRGRGISSSGTTSSSYQGARGRGGGGSVGTGVSTVISNVSGRSNSHLDGGEMSSSSSRQQQLHEPPAGMVTNLSMKLTHGVVACSLVGLVFIVVIASSLPVYLFVVWQFAPSVVKTTQPLYFDYRLPSPTATVPLLPPDKLASSQAAKSPTHGPRPIPVGQKVNVWVCLKLPDSYTNRELGVFQVTVQLLSSHEDVLAQSTRPSIMRFRSLPVRLVRSALLLMPIVCGFIDDDQDIKLHVIKGYVEREVPVAMIRVMLDARAGMSLKEGLPEVYGADLIVDTTPRGVRAFVHRWKLTSFVWGAFGLLFVEIIVLLRCCRWALIPKIWSKRADKQEPSPPTAHAVPVSEHRPRPSATPSTYERVSLDDNEEMRAEDVEDDNSSSESEFEYDDELAKMLFEQRLLNDMGSREGNLPCQEATRMDGRLEIRQSEGREDEGAGGGEGREDEGAGGEEEEREEEEEEEEGDEDEEEDEEEEVALKGERWVKIKGGSSSLRNEQSSTAGEGRVATQDGFSEASEETEQAVHHEQHDHPTDDVGRSSLGNAVDVAERGASDDSGAITSSRSEGSISCGDPYSIGTPSNRSTVEKGKGLTSDNDNPSDAHVEEEQLYHGYEDEGHVHRDDRKREPKEPGQAEEQMDRMYTESEQHDQSALLERTKGGHSEQFVSAAASQISETSSEDMESTTRDPPDMVAVTEEEGEMDAHGYPLRVPQQGLRRRKL</sequence>
<feature type="compositionally biased region" description="Polar residues" evidence="7">
    <location>
        <begin position="590"/>
        <end position="599"/>
    </location>
</feature>
<evidence type="ECO:0000256" key="8">
    <source>
        <dbReference type="SAM" id="Phobius"/>
    </source>
</evidence>
<proteinExistence type="predicted"/>
<keyword evidence="4 8" id="KW-1133">Transmembrane helix</keyword>
<comment type="subcellular location">
    <subcellularLocation>
        <location evidence="1">Endoplasmic reticulum membrane</location>
        <topology evidence="1">Multi-pass membrane protein</topology>
    </subcellularLocation>
</comment>
<dbReference type="AlphaFoldDB" id="A0A388K9Y5"/>
<comment type="caution">
    <text evidence="9">The sequence shown here is derived from an EMBL/GenBank/DDBJ whole genome shotgun (WGS) entry which is preliminary data.</text>
</comment>
<evidence type="ECO:0000256" key="6">
    <source>
        <dbReference type="ARBA" id="ARBA00023136"/>
    </source>
</evidence>
<evidence type="ECO:0000256" key="1">
    <source>
        <dbReference type="ARBA" id="ARBA00004477"/>
    </source>
</evidence>
<feature type="compositionally biased region" description="Basic and acidic residues" evidence="7">
    <location>
        <begin position="631"/>
        <end position="692"/>
    </location>
</feature>
<dbReference type="EMBL" id="BFEA01000079">
    <property type="protein sequence ID" value="GBG66868.1"/>
    <property type="molecule type" value="Genomic_DNA"/>
</dbReference>
<evidence type="ECO:0000256" key="2">
    <source>
        <dbReference type="ARBA" id="ARBA00022692"/>
    </source>
</evidence>
<dbReference type="GO" id="GO:0006629">
    <property type="term" value="P:lipid metabolic process"/>
    <property type="evidence" value="ECO:0007669"/>
    <property type="project" value="UniProtKB-KW"/>
</dbReference>
<evidence type="ECO:0000256" key="7">
    <source>
        <dbReference type="SAM" id="MobiDB-lite"/>
    </source>
</evidence>
<gene>
    <name evidence="9" type="ORF">CBR_g70744</name>
</gene>
<dbReference type="Gramene" id="GBG66868">
    <property type="protein sequence ID" value="GBG66868"/>
    <property type="gene ID" value="CBR_g70744"/>
</dbReference>
<keyword evidence="3" id="KW-0256">Endoplasmic reticulum</keyword>
<feature type="compositionally biased region" description="Acidic residues" evidence="7">
    <location>
        <begin position="407"/>
        <end position="421"/>
    </location>
</feature>
<evidence type="ECO:0000313" key="9">
    <source>
        <dbReference type="EMBL" id="GBG66868.1"/>
    </source>
</evidence>
<accession>A0A388K9Y5</accession>